<dbReference type="Gene3D" id="3.20.20.140">
    <property type="entry name" value="Metal-dependent hydrolases"/>
    <property type="match status" value="1"/>
</dbReference>
<keyword evidence="4 5" id="KW-0119">Carbohydrate metabolism</keyword>
<evidence type="ECO:0000256" key="7">
    <source>
        <dbReference type="PIRSR" id="PIRSR038994-3"/>
    </source>
</evidence>
<dbReference type="KEGG" id="bcv:Bcav_0592"/>
<dbReference type="InterPro" id="IPR032466">
    <property type="entry name" value="Metal_Hydrolase"/>
</dbReference>
<dbReference type="Pfam" id="PF01979">
    <property type="entry name" value="Amidohydro_1"/>
    <property type="match status" value="1"/>
</dbReference>
<feature type="domain" description="Amidohydrolase-related" evidence="8">
    <location>
        <begin position="53"/>
        <end position="383"/>
    </location>
</feature>
<dbReference type="InterPro" id="IPR011059">
    <property type="entry name" value="Metal-dep_hydrolase_composite"/>
</dbReference>
<dbReference type="InterPro" id="IPR003764">
    <property type="entry name" value="GlcNAc_6-P_deAcase"/>
</dbReference>
<keyword evidence="3 5" id="KW-0378">Hydrolase</keyword>
<comment type="similarity">
    <text evidence="1 5">Belongs to the metallo-dependent hydrolases superfamily. NagA family.</text>
</comment>
<dbReference type="PANTHER" id="PTHR11113">
    <property type="entry name" value="N-ACETYLGLUCOSAMINE-6-PHOSPHATE DEACETYLASE"/>
    <property type="match status" value="1"/>
</dbReference>
<evidence type="ECO:0000313" key="10">
    <source>
        <dbReference type="Proteomes" id="UP000007962"/>
    </source>
</evidence>
<evidence type="ECO:0000256" key="2">
    <source>
        <dbReference type="ARBA" id="ARBA00022723"/>
    </source>
</evidence>
<dbReference type="Proteomes" id="UP000007962">
    <property type="component" value="Chromosome"/>
</dbReference>
<dbReference type="AlphaFoldDB" id="C5BXW1"/>
<keyword evidence="10" id="KW-1185">Reference proteome</keyword>
<dbReference type="EC" id="3.5.1.25" evidence="9"/>
<feature type="binding site" evidence="7">
    <location>
        <position position="194"/>
    </location>
    <ligand>
        <name>Zn(2+)</name>
        <dbReference type="ChEBI" id="CHEBI:29105"/>
    </ligand>
</feature>
<feature type="active site" description="Proton donor/acceptor" evidence="6">
    <location>
        <position position="276"/>
    </location>
</feature>
<feature type="binding site" evidence="7">
    <location>
        <position position="129"/>
    </location>
    <ligand>
        <name>Zn(2+)</name>
        <dbReference type="ChEBI" id="CHEBI:29105"/>
    </ligand>
</feature>
<evidence type="ECO:0000256" key="5">
    <source>
        <dbReference type="PIRNR" id="PIRNR038994"/>
    </source>
</evidence>
<dbReference type="STRING" id="471853.Bcav_0592"/>
<dbReference type="HOGENOM" id="CLU_032482_2_1_11"/>
<dbReference type="SUPFAM" id="SSF51338">
    <property type="entry name" value="Composite domain of metallo-dependent hydrolases"/>
    <property type="match status" value="1"/>
</dbReference>
<feature type="binding site" evidence="7">
    <location>
        <position position="215"/>
    </location>
    <ligand>
        <name>Zn(2+)</name>
        <dbReference type="ChEBI" id="CHEBI:29105"/>
    </ligand>
</feature>
<protein>
    <submittedName>
        <fullName evidence="9">N-acetylglucosamine-6-phosphate deacetylase</fullName>
        <ecNumber evidence="9">3.5.1.25</ecNumber>
    </submittedName>
</protein>
<dbReference type="eggNOG" id="COG1820">
    <property type="taxonomic scope" value="Bacteria"/>
</dbReference>
<gene>
    <name evidence="9" type="ordered locus">Bcav_0592</name>
</gene>
<evidence type="ECO:0000256" key="6">
    <source>
        <dbReference type="PIRSR" id="PIRSR038994-1"/>
    </source>
</evidence>
<dbReference type="GO" id="GO:0046872">
    <property type="term" value="F:metal ion binding"/>
    <property type="evidence" value="ECO:0007669"/>
    <property type="project" value="UniProtKB-KW"/>
</dbReference>
<dbReference type="EMBL" id="CP001618">
    <property type="protein sequence ID" value="ACQ78855.1"/>
    <property type="molecule type" value="Genomic_DNA"/>
</dbReference>
<dbReference type="Gene3D" id="2.30.40.10">
    <property type="entry name" value="Urease, subunit C, domain 1"/>
    <property type="match status" value="1"/>
</dbReference>
<keyword evidence="2 7" id="KW-0479">Metal-binding</keyword>
<accession>C5BXW1</accession>
<name>C5BXW1_BEUC1</name>
<evidence type="ECO:0000256" key="1">
    <source>
        <dbReference type="ARBA" id="ARBA00010716"/>
    </source>
</evidence>
<organism evidence="9 10">
    <name type="scientific">Beutenbergia cavernae (strain ATCC BAA-8 / DSM 12333 / CCUG 43141 / JCM 11478 / NBRC 16432 / NCIMB 13614 / HKI 0122)</name>
    <dbReference type="NCBI Taxonomy" id="471853"/>
    <lineage>
        <taxon>Bacteria</taxon>
        <taxon>Bacillati</taxon>
        <taxon>Actinomycetota</taxon>
        <taxon>Actinomycetes</taxon>
        <taxon>Micrococcales</taxon>
        <taxon>Beutenbergiaceae</taxon>
        <taxon>Beutenbergia</taxon>
    </lineage>
</organism>
<dbReference type="SUPFAM" id="SSF51556">
    <property type="entry name" value="Metallo-dependent hydrolases"/>
    <property type="match status" value="1"/>
</dbReference>
<dbReference type="RefSeq" id="WP_012725635.1">
    <property type="nucleotide sequence ID" value="NC_012669.1"/>
</dbReference>
<dbReference type="GO" id="GO:0008448">
    <property type="term" value="F:N-acetylglucosamine-6-phosphate deacetylase activity"/>
    <property type="evidence" value="ECO:0007669"/>
    <property type="project" value="UniProtKB-EC"/>
</dbReference>
<evidence type="ECO:0000256" key="4">
    <source>
        <dbReference type="ARBA" id="ARBA00023277"/>
    </source>
</evidence>
<dbReference type="GO" id="GO:0006046">
    <property type="term" value="P:N-acetylglucosamine catabolic process"/>
    <property type="evidence" value="ECO:0007669"/>
    <property type="project" value="TreeGrafter"/>
</dbReference>
<evidence type="ECO:0000256" key="3">
    <source>
        <dbReference type="ARBA" id="ARBA00022801"/>
    </source>
</evidence>
<dbReference type="PANTHER" id="PTHR11113:SF14">
    <property type="entry name" value="N-ACETYLGLUCOSAMINE-6-PHOSPHATE DEACETYLASE"/>
    <property type="match status" value="1"/>
</dbReference>
<proteinExistence type="inferred from homology"/>
<reference evidence="9 10" key="1">
    <citation type="journal article" date="2009" name="Stand. Genomic Sci.">
        <title>Complete genome sequence of Beutenbergia cavernae type strain (HKI 0122).</title>
        <authorList>
            <person name="Land M."/>
            <person name="Pukall R."/>
            <person name="Abt B."/>
            <person name="Goker M."/>
            <person name="Rohde M."/>
            <person name="Glavina Del Rio T."/>
            <person name="Tice H."/>
            <person name="Copeland A."/>
            <person name="Cheng J.F."/>
            <person name="Lucas S."/>
            <person name="Chen F."/>
            <person name="Nolan M."/>
            <person name="Bruce D."/>
            <person name="Goodwin L."/>
            <person name="Pitluck S."/>
            <person name="Ivanova N."/>
            <person name="Mavromatis K."/>
            <person name="Ovchinnikova G."/>
            <person name="Pati A."/>
            <person name="Chen A."/>
            <person name="Palaniappan K."/>
            <person name="Hauser L."/>
            <person name="Chang Y.J."/>
            <person name="Jefferies C.C."/>
            <person name="Saunders E."/>
            <person name="Brettin T."/>
            <person name="Detter J.C."/>
            <person name="Han C."/>
            <person name="Chain P."/>
            <person name="Bristow J."/>
            <person name="Eisen J.A."/>
            <person name="Markowitz V."/>
            <person name="Hugenholtz P."/>
            <person name="Kyrpides N.C."/>
            <person name="Klenk H.P."/>
            <person name="Lapidus A."/>
        </authorList>
    </citation>
    <scope>NUCLEOTIDE SEQUENCE [LARGE SCALE GENOMIC DNA]</scope>
    <source>
        <strain evidence="10">ATCC BAA-8 / DSM 12333 / NBRC 16432</strain>
    </source>
</reference>
<dbReference type="PIRSF" id="PIRSF038994">
    <property type="entry name" value="NagA"/>
    <property type="match status" value="1"/>
</dbReference>
<evidence type="ECO:0000259" key="8">
    <source>
        <dbReference type="Pfam" id="PF01979"/>
    </source>
</evidence>
<evidence type="ECO:0000313" key="9">
    <source>
        <dbReference type="EMBL" id="ACQ78855.1"/>
    </source>
</evidence>
<comment type="cofactor">
    <cofactor evidence="7">
        <name>a divalent metal cation</name>
        <dbReference type="ChEBI" id="CHEBI:60240"/>
    </cofactor>
    <text evidence="7">Binds 1 divalent metal cation per subunit.</text>
</comment>
<dbReference type="InterPro" id="IPR006680">
    <property type="entry name" value="Amidohydro-rel"/>
</dbReference>
<sequence length="392" mass="40173">MPDLLLRGARLARGDGALSPGDIRVRGERLVAVGDRLPTAPGDVVVDVTGRVLSPGLVDLHVHGAGGHAFEDPGAAERIARDLARVGVTSVQASLVSATTAELAERLAAFAPLVGPRPARAAVLGVHLEGPFLAAGQRGAHAASVLRSPTDADRSLLGEHAGVVTMVTLAPEVDGVLDLVGPLAGAGTVVALGHSDATAAQVRAAQRAGATHVTHLWSGQSSVRREGPWRVPGMLEAALAATGMTAEVIADGRHLPPELLEIARRCLGPDLVVVSDATAGAGMPEGYRYRLGEIECVVADGVGMVDGAPSFGGSTTALPGMVRHLARDLGWPLGEVLRTVTSAPARVLGREGDIGVLAPGARADLVLWDEDVRVERVWVGGSEVRARDTASG</sequence>